<dbReference type="InterPro" id="IPR036691">
    <property type="entry name" value="Endo/exonu/phosph_ase_sf"/>
</dbReference>
<accession>A0A438DWS5</accession>
<protein>
    <recommendedName>
        <fullName evidence="2">DUF4283 domain-containing protein</fullName>
    </recommendedName>
</protein>
<evidence type="ECO:0000259" key="2">
    <source>
        <dbReference type="Pfam" id="PF14111"/>
    </source>
</evidence>
<evidence type="ECO:0000313" key="4">
    <source>
        <dbReference type="Proteomes" id="UP000288805"/>
    </source>
</evidence>
<dbReference type="PANTHER" id="PTHR33710">
    <property type="entry name" value="BNAC02G09200D PROTEIN"/>
    <property type="match status" value="1"/>
</dbReference>
<dbReference type="Proteomes" id="UP000288805">
    <property type="component" value="Unassembled WGS sequence"/>
</dbReference>
<dbReference type="PANTHER" id="PTHR33710:SF71">
    <property type="entry name" value="ENDONUCLEASE_EXONUCLEASE_PHOSPHATASE DOMAIN-CONTAINING PROTEIN"/>
    <property type="match status" value="1"/>
</dbReference>
<dbReference type="SUPFAM" id="SSF56219">
    <property type="entry name" value="DNase I-like"/>
    <property type="match status" value="1"/>
</dbReference>
<organism evidence="3 4">
    <name type="scientific">Vitis vinifera</name>
    <name type="common">Grape</name>
    <dbReference type="NCBI Taxonomy" id="29760"/>
    <lineage>
        <taxon>Eukaryota</taxon>
        <taxon>Viridiplantae</taxon>
        <taxon>Streptophyta</taxon>
        <taxon>Embryophyta</taxon>
        <taxon>Tracheophyta</taxon>
        <taxon>Spermatophyta</taxon>
        <taxon>Magnoliopsida</taxon>
        <taxon>eudicotyledons</taxon>
        <taxon>Gunneridae</taxon>
        <taxon>Pentapetalae</taxon>
        <taxon>rosids</taxon>
        <taxon>Vitales</taxon>
        <taxon>Vitaceae</taxon>
        <taxon>Viteae</taxon>
        <taxon>Vitis</taxon>
    </lineage>
</organism>
<comment type="caution">
    <text evidence="3">The sequence shown here is derived from an EMBL/GenBank/DDBJ whole genome shotgun (WGS) entry which is preliminary data.</text>
</comment>
<feature type="domain" description="DUF4283" evidence="2">
    <location>
        <begin position="119"/>
        <end position="205"/>
    </location>
</feature>
<proteinExistence type="predicted"/>
<dbReference type="InterPro" id="IPR025558">
    <property type="entry name" value="DUF4283"/>
</dbReference>
<reference evidence="3 4" key="1">
    <citation type="journal article" date="2018" name="PLoS Genet.">
        <title>Population sequencing reveals clonal diversity and ancestral inbreeding in the grapevine cultivar Chardonnay.</title>
        <authorList>
            <person name="Roach M.J."/>
            <person name="Johnson D.L."/>
            <person name="Bohlmann J."/>
            <person name="van Vuuren H.J."/>
            <person name="Jones S.J."/>
            <person name="Pretorius I.S."/>
            <person name="Schmidt S.A."/>
            <person name="Borneman A.R."/>
        </authorList>
    </citation>
    <scope>NUCLEOTIDE SEQUENCE [LARGE SCALE GENOMIC DNA]</scope>
    <source>
        <strain evidence="4">cv. Chardonnay</strain>
        <tissue evidence="3">Leaf</tissue>
    </source>
</reference>
<feature type="region of interest" description="Disordered" evidence="1">
    <location>
        <begin position="238"/>
        <end position="277"/>
    </location>
</feature>
<name>A0A438DWS5_VITVI</name>
<dbReference type="AlphaFoldDB" id="A0A438DWS5"/>
<dbReference type="Gene3D" id="3.60.10.10">
    <property type="entry name" value="Endonuclease/exonuclease/phosphatase"/>
    <property type="match status" value="1"/>
</dbReference>
<dbReference type="Pfam" id="PF14111">
    <property type="entry name" value="DUF4283"/>
    <property type="match status" value="1"/>
</dbReference>
<dbReference type="EMBL" id="QGNW01001467">
    <property type="protein sequence ID" value="RVW39986.1"/>
    <property type="molecule type" value="Genomic_DNA"/>
</dbReference>
<evidence type="ECO:0000313" key="3">
    <source>
        <dbReference type="EMBL" id="RVW39986.1"/>
    </source>
</evidence>
<evidence type="ECO:0000256" key="1">
    <source>
        <dbReference type="SAM" id="MobiDB-lite"/>
    </source>
</evidence>
<sequence length="675" mass="75639">MLEMSISSLRGRCWFGVELKTFEISIEEHKGKVHGKICERGPKFSSWIRFGGKGLSLLLKGVESCCELKERTPFRKFCHTPAQASPSSSVSRDSSSLWDCLAPRDVVWIEVEKETLDRNEELLGRCLVGFWEGDSDRLPDLASFGSWAKNSWFLEGNLWLSNVRENLLLLEFKFADETERVYNLGAKRFRGRSFCLEKWKPSVGCFKGDRGGARLVWVRILGLPLHLWGLASPRSPPTGPVLGSSRWPPRNPQGTLSLPPISPRGESSSSTPFWDTGLERERGSCPGLLESTLREAEATPMKDGSTVVLNSNMEKDVAKQRDLSAAPPCVEGWSEKELSKLFHSSKVLGMPVEGHEVEILALLKKLKLRTGSNTLSKRRKKKKSCTSRFERELKILECSVSYGGTSGITKKSGQSSRIIKGVISESKTRFGLPLRDEGERMSLQMVKSVGVGRFLNWASVDARGATGGLFLFWDNRALENLEVESGGYPSLFDLETALMASLEFFEVDFNSVRFPEERKNAPSLTAKMTIFSEVIGELGLRDSPLTGGPFTWIEGLNSQAASRLDRFLISDQWEDHFSVITQSSLPHMVSNHNPIVLEARGFSSGKNPFRFENMWLKIDGFKDLVRSWWNGYSVEGYSSHCIAEKLKALKKDLKIWNKEVVGNVSSNRAEAFSRL</sequence>
<gene>
    <name evidence="3" type="ORF">CK203_088941</name>
</gene>